<protein>
    <recommendedName>
        <fullName evidence="4">Acyloxyacyl hydrolase</fullName>
    </recommendedName>
</protein>
<dbReference type="Gene3D" id="2.40.160.20">
    <property type="match status" value="1"/>
</dbReference>
<reference evidence="2" key="2">
    <citation type="submission" date="2020-09" db="EMBL/GenBank/DDBJ databases">
        <authorList>
            <person name="Sun Q."/>
            <person name="Zhou Y."/>
        </authorList>
    </citation>
    <scope>NUCLEOTIDE SEQUENCE</scope>
    <source>
        <strain evidence="2">CGMCC 1.15880</strain>
    </source>
</reference>
<dbReference type="AlphaFoldDB" id="A0A916VS44"/>
<gene>
    <name evidence="2" type="ORF">GCM10011498_32310</name>
</gene>
<comment type="caution">
    <text evidence="2">The sequence shown here is derived from an EMBL/GenBank/DDBJ whole genome shotgun (WGS) entry which is preliminary data.</text>
</comment>
<feature type="chain" id="PRO_5037157191" description="Acyloxyacyl hydrolase" evidence="1">
    <location>
        <begin position="19"/>
        <end position="160"/>
    </location>
</feature>
<organism evidence="2 3">
    <name type="scientific">Neptunicoccus cionae</name>
    <dbReference type="NCBI Taxonomy" id="2035344"/>
    <lineage>
        <taxon>Bacteria</taxon>
        <taxon>Pseudomonadati</taxon>
        <taxon>Pseudomonadota</taxon>
        <taxon>Alphaproteobacteria</taxon>
        <taxon>Rhodobacterales</taxon>
        <taxon>Paracoccaceae</taxon>
        <taxon>Neptunicoccus</taxon>
    </lineage>
</organism>
<sequence length="160" mass="17645">MKTLVLIPFIMLGTCASAQELVYGLGGVRYSSDPSQSDTQVSLEYRTAPFHQRRFTNFRWGGAVVGHTRGDLWAGLGIVVQKELDENWFVEGSFMPGIYHGSSQETKLGNAIEFRSLLAVGYKVSDKTSISLAIDHRSNGGLSDHNPGVNGLSLRLHRKY</sequence>
<dbReference type="EMBL" id="BMKA01000005">
    <property type="protein sequence ID" value="GGA28711.1"/>
    <property type="molecule type" value="Genomic_DNA"/>
</dbReference>
<keyword evidence="3" id="KW-1185">Reference proteome</keyword>
<proteinExistence type="predicted"/>
<reference evidence="2" key="1">
    <citation type="journal article" date="2014" name="Int. J. Syst. Evol. Microbiol.">
        <title>Complete genome sequence of Corynebacterium casei LMG S-19264T (=DSM 44701T), isolated from a smear-ripened cheese.</title>
        <authorList>
            <consortium name="US DOE Joint Genome Institute (JGI-PGF)"/>
            <person name="Walter F."/>
            <person name="Albersmeier A."/>
            <person name="Kalinowski J."/>
            <person name="Ruckert C."/>
        </authorList>
    </citation>
    <scope>NUCLEOTIDE SEQUENCE</scope>
    <source>
        <strain evidence="2">CGMCC 1.15880</strain>
    </source>
</reference>
<evidence type="ECO:0000313" key="3">
    <source>
        <dbReference type="Proteomes" id="UP000628017"/>
    </source>
</evidence>
<evidence type="ECO:0008006" key="4">
    <source>
        <dbReference type="Google" id="ProtNLM"/>
    </source>
</evidence>
<feature type="signal peptide" evidence="1">
    <location>
        <begin position="1"/>
        <end position="18"/>
    </location>
</feature>
<evidence type="ECO:0000256" key="1">
    <source>
        <dbReference type="SAM" id="SignalP"/>
    </source>
</evidence>
<dbReference type="Pfam" id="PF09411">
    <property type="entry name" value="PagL"/>
    <property type="match status" value="1"/>
</dbReference>
<dbReference type="Proteomes" id="UP000628017">
    <property type="component" value="Unassembled WGS sequence"/>
</dbReference>
<accession>A0A916VS44</accession>
<keyword evidence="1" id="KW-0732">Signal</keyword>
<name>A0A916VS44_9RHOB</name>
<dbReference type="InterPro" id="IPR018550">
    <property type="entry name" value="Lipid-A_deacylase-rel"/>
</dbReference>
<dbReference type="RefSeq" id="WP_188677770.1">
    <property type="nucleotide sequence ID" value="NZ_BMKA01000005.1"/>
</dbReference>
<evidence type="ECO:0000313" key="2">
    <source>
        <dbReference type="EMBL" id="GGA28711.1"/>
    </source>
</evidence>